<protein>
    <submittedName>
        <fullName evidence="9">ABC transporter ATP-binding protein</fullName>
    </submittedName>
</protein>
<name>A0AA46PXU2_9NOCA</name>
<dbReference type="InterPro" id="IPR017871">
    <property type="entry name" value="ABC_transporter-like_CS"/>
</dbReference>
<dbReference type="NCBIfam" id="NF007739">
    <property type="entry name" value="PRK10419.1"/>
    <property type="match status" value="2"/>
</dbReference>
<feature type="domain" description="ABC transporter" evidence="8">
    <location>
        <begin position="323"/>
        <end position="574"/>
    </location>
</feature>
<dbReference type="InterPro" id="IPR003593">
    <property type="entry name" value="AAA+_ATPase"/>
</dbReference>
<gene>
    <name evidence="9" type="ORF">OCS65_08200</name>
</gene>
<proteinExistence type="inferred from homology"/>
<dbReference type="GeneID" id="83620391"/>
<evidence type="ECO:0000256" key="5">
    <source>
        <dbReference type="ARBA" id="ARBA00022741"/>
    </source>
</evidence>
<dbReference type="GO" id="GO:0005886">
    <property type="term" value="C:plasma membrane"/>
    <property type="evidence" value="ECO:0007669"/>
    <property type="project" value="UniProtKB-SubCell"/>
</dbReference>
<dbReference type="Pfam" id="PF00005">
    <property type="entry name" value="ABC_tran"/>
    <property type="match status" value="2"/>
</dbReference>
<evidence type="ECO:0000259" key="8">
    <source>
        <dbReference type="PROSITE" id="PS50893"/>
    </source>
</evidence>
<dbReference type="GO" id="GO:0005524">
    <property type="term" value="F:ATP binding"/>
    <property type="evidence" value="ECO:0007669"/>
    <property type="project" value="UniProtKB-KW"/>
</dbReference>
<reference evidence="9" key="1">
    <citation type="submission" date="2022-09" db="EMBL/GenBank/DDBJ databases">
        <title>The genome sequence of Rhodococcus aetherivorans N1.</title>
        <authorList>
            <person name="Jiang W."/>
        </authorList>
    </citation>
    <scope>NUCLEOTIDE SEQUENCE</scope>
    <source>
        <strain evidence="9">N1</strain>
    </source>
</reference>
<evidence type="ECO:0000256" key="7">
    <source>
        <dbReference type="ARBA" id="ARBA00023136"/>
    </source>
</evidence>
<dbReference type="CDD" id="cd03257">
    <property type="entry name" value="ABC_NikE_OppD_transporters"/>
    <property type="match status" value="2"/>
</dbReference>
<dbReference type="AlphaFoldDB" id="A0AA46PXU2"/>
<keyword evidence="5" id="KW-0547">Nucleotide-binding</keyword>
<keyword evidence="7" id="KW-0472">Membrane</keyword>
<keyword evidence="6 9" id="KW-0067">ATP-binding</keyword>
<dbReference type="GO" id="GO:0016887">
    <property type="term" value="F:ATP hydrolysis activity"/>
    <property type="evidence" value="ECO:0007669"/>
    <property type="project" value="InterPro"/>
</dbReference>
<dbReference type="SUPFAM" id="SSF52540">
    <property type="entry name" value="P-loop containing nucleoside triphosphate hydrolases"/>
    <property type="match status" value="2"/>
</dbReference>
<evidence type="ECO:0000256" key="3">
    <source>
        <dbReference type="ARBA" id="ARBA00022448"/>
    </source>
</evidence>
<feature type="domain" description="ABC transporter" evidence="8">
    <location>
        <begin position="24"/>
        <end position="278"/>
    </location>
</feature>
<dbReference type="EMBL" id="CP106982">
    <property type="protein sequence ID" value="UYF95726.1"/>
    <property type="molecule type" value="Genomic_DNA"/>
</dbReference>
<evidence type="ECO:0000256" key="2">
    <source>
        <dbReference type="ARBA" id="ARBA00005417"/>
    </source>
</evidence>
<dbReference type="PANTHER" id="PTHR43297:SF2">
    <property type="entry name" value="DIPEPTIDE TRANSPORT ATP-BINDING PROTEIN DPPD"/>
    <property type="match status" value="1"/>
</dbReference>
<evidence type="ECO:0000256" key="6">
    <source>
        <dbReference type="ARBA" id="ARBA00022840"/>
    </source>
</evidence>
<accession>A0AA46PXU2</accession>
<dbReference type="RefSeq" id="WP_044476453.1">
    <property type="nucleotide sequence ID" value="NZ_CAVJ010000231.1"/>
</dbReference>
<dbReference type="SMART" id="SM00382">
    <property type="entry name" value="AAA"/>
    <property type="match status" value="2"/>
</dbReference>
<keyword evidence="3" id="KW-0813">Transport</keyword>
<organism evidence="9 10">
    <name type="scientific">Rhodococcus aetherivorans</name>
    <dbReference type="NCBI Taxonomy" id="191292"/>
    <lineage>
        <taxon>Bacteria</taxon>
        <taxon>Bacillati</taxon>
        <taxon>Actinomycetota</taxon>
        <taxon>Actinomycetes</taxon>
        <taxon>Mycobacteriales</taxon>
        <taxon>Nocardiaceae</taxon>
        <taxon>Rhodococcus</taxon>
    </lineage>
</organism>
<dbReference type="InterPro" id="IPR027417">
    <property type="entry name" value="P-loop_NTPase"/>
</dbReference>
<comment type="subcellular location">
    <subcellularLocation>
        <location evidence="1">Cell membrane</location>
        <topology evidence="1">Peripheral membrane protein</topology>
    </subcellularLocation>
</comment>
<dbReference type="PROSITE" id="PS50893">
    <property type="entry name" value="ABC_TRANSPORTER_2"/>
    <property type="match status" value="2"/>
</dbReference>
<dbReference type="Pfam" id="PF08352">
    <property type="entry name" value="oligo_HPY"/>
    <property type="match status" value="1"/>
</dbReference>
<evidence type="ECO:0000256" key="1">
    <source>
        <dbReference type="ARBA" id="ARBA00004202"/>
    </source>
</evidence>
<comment type="similarity">
    <text evidence="2">Belongs to the ABC transporter superfamily.</text>
</comment>
<sequence>MTSLYGTDLRTPPTPAAPVAVLEVRGLNIRFPGDPADAPTVGDVSFAIREGQVLALVGESGSGKSLTAAALLGLLPPGAHLAGGSIRFRGGTDAPVDLAGLPERRLNAFRGSGIGMVFQNPLSSLDPSFRVGSQLDEVLARHRPRTRRAERRKLSAEWLRRVGFDDPDRVLDAYPHELSGGMRQRVMIALAGLAGPALLIADEPTTALDTVVQRQVLDLLRDVARTTGASLLLITHDFDVVEYLADTVVVLRGGAVVESGPRDTVLSSPRDPYTRELLAAVPRLGKRRALPRWHGPRSLTSPGGSGPVPVVEGTDPGSGPAVLKLDHVTRTFTAGGWGTGTPRRRFVAVEDVSLEIRSGEIYGLIGSSGSGKSTLARLMGGLLDVTGGSVEFQGRRIAGADRHTLRDIRPRLQYVFQDPLGSLNPSIRVGEQIARPLRRFGCIPDGGRATNLVVEALELVGLPAEFADRYPHSLSGGQAQRVCIARALAPAPELLILDEPTSALDVSTQAGVVDLILELRERLDLTCVFIGHGLGLVEWTCDRIGVMSHGRLVDTFPTEDLHDADRSPAVRELLNADLGARKVRIS</sequence>
<dbReference type="GO" id="GO:0015833">
    <property type="term" value="P:peptide transport"/>
    <property type="evidence" value="ECO:0007669"/>
    <property type="project" value="InterPro"/>
</dbReference>
<evidence type="ECO:0000256" key="4">
    <source>
        <dbReference type="ARBA" id="ARBA00022475"/>
    </source>
</evidence>
<dbReference type="InterPro" id="IPR050388">
    <property type="entry name" value="ABC_Ni/Peptide_Import"/>
</dbReference>
<evidence type="ECO:0000313" key="9">
    <source>
        <dbReference type="EMBL" id="UYF95726.1"/>
    </source>
</evidence>
<keyword evidence="4" id="KW-1003">Cell membrane</keyword>
<dbReference type="Proteomes" id="UP001163947">
    <property type="component" value="Chromosome"/>
</dbReference>
<dbReference type="Gene3D" id="3.40.50.300">
    <property type="entry name" value="P-loop containing nucleotide triphosphate hydrolases"/>
    <property type="match status" value="2"/>
</dbReference>
<dbReference type="InterPro" id="IPR003439">
    <property type="entry name" value="ABC_transporter-like_ATP-bd"/>
</dbReference>
<dbReference type="InterPro" id="IPR013563">
    <property type="entry name" value="Oligopep_ABC_C"/>
</dbReference>
<evidence type="ECO:0000313" key="10">
    <source>
        <dbReference type="Proteomes" id="UP001163947"/>
    </source>
</evidence>
<dbReference type="PANTHER" id="PTHR43297">
    <property type="entry name" value="OLIGOPEPTIDE TRANSPORT ATP-BINDING PROTEIN APPD"/>
    <property type="match status" value="1"/>
</dbReference>
<dbReference type="PROSITE" id="PS00211">
    <property type="entry name" value="ABC_TRANSPORTER_1"/>
    <property type="match status" value="1"/>
</dbReference>